<feature type="non-terminal residue" evidence="4">
    <location>
        <position position="1"/>
    </location>
</feature>
<feature type="compositionally biased region" description="Basic and acidic residues" evidence="1">
    <location>
        <begin position="1"/>
        <end position="14"/>
    </location>
</feature>
<reference evidence="4" key="1">
    <citation type="submission" date="2025-08" db="UniProtKB">
        <authorList>
            <consortium name="RefSeq"/>
        </authorList>
    </citation>
    <scope>IDENTIFICATION</scope>
</reference>
<dbReference type="Pfam" id="PF13765">
    <property type="entry name" value="PRY"/>
    <property type="match status" value="1"/>
</dbReference>
<dbReference type="STRING" id="38654.A0A3Q0FNR4"/>
<dbReference type="InterPro" id="IPR013320">
    <property type="entry name" value="ConA-like_dom_sf"/>
</dbReference>
<dbReference type="Gene3D" id="2.60.120.920">
    <property type="match status" value="1"/>
</dbReference>
<name>A0A3Q0FNR4_ALLSI</name>
<dbReference type="InterPro" id="IPR006574">
    <property type="entry name" value="PRY"/>
</dbReference>
<evidence type="ECO:0000313" key="4">
    <source>
        <dbReference type="RefSeq" id="XP_025047820.1"/>
    </source>
</evidence>
<dbReference type="KEGG" id="asn:112548031"/>
<sequence length="176" mass="20096">SCREDMTLDPDTAHPELVLSEDGKTLRQTNTRQDLPDNPERFDTWLCMLGREGFTSRRHWWEVQVGEGRWWAVGVARESVSRKGVIIFSPEEGVWGVRRWVGHYEALAAPDRTPLSLDRVPSRVGVYLDCTLGQVSFLDADTRALIFTFSPASFAGGRIRPWFLVEFGEIRLSRSQ</sequence>
<accession>A0A3Q0FNR4</accession>
<feature type="domain" description="B30.2/SPRY" evidence="2">
    <location>
        <begin position="1"/>
        <end position="176"/>
    </location>
</feature>
<dbReference type="PANTHER" id="PTHR24103">
    <property type="entry name" value="E3 UBIQUITIN-PROTEIN LIGASE TRIM"/>
    <property type="match status" value="1"/>
</dbReference>
<dbReference type="PRINTS" id="PR01407">
    <property type="entry name" value="BUTYPHLNCDUF"/>
</dbReference>
<dbReference type="Pfam" id="PF00622">
    <property type="entry name" value="SPRY"/>
    <property type="match status" value="1"/>
</dbReference>
<evidence type="ECO:0000256" key="1">
    <source>
        <dbReference type="SAM" id="MobiDB-lite"/>
    </source>
</evidence>
<dbReference type="PROSITE" id="PS50188">
    <property type="entry name" value="B302_SPRY"/>
    <property type="match status" value="1"/>
</dbReference>
<evidence type="ECO:0000259" key="2">
    <source>
        <dbReference type="PROSITE" id="PS50188"/>
    </source>
</evidence>
<dbReference type="SMART" id="SM00589">
    <property type="entry name" value="PRY"/>
    <property type="match status" value="1"/>
</dbReference>
<dbReference type="SUPFAM" id="SSF49899">
    <property type="entry name" value="Concanavalin A-like lectins/glucanases"/>
    <property type="match status" value="1"/>
</dbReference>
<keyword evidence="3" id="KW-1185">Reference proteome</keyword>
<dbReference type="InterPro" id="IPR001870">
    <property type="entry name" value="B30.2/SPRY"/>
</dbReference>
<dbReference type="FunFam" id="2.60.120.920:FF:000004">
    <property type="entry name" value="Butyrophilin subfamily 1 member A1"/>
    <property type="match status" value="1"/>
</dbReference>
<dbReference type="CDD" id="cd12888">
    <property type="entry name" value="SPRY_PRY_TRIM7_like"/>
    <property type="match status" value="1"/>
</dbReference>
<dbReference type="AlphaFoldDB" id="A0A3Q0FNR4"/>
<dbReference type="InterPro" id="IPR003877">
    <property type="entry name" value="SPRY_dom"/>
</dbReference>
<dbReference type="InterPro" id="IPR043136">
    <property type="entry name" value="B30.2/SPRY_sf"/>
</dbReference>
<dbReference type="SMART" id="SM00449">
    <property type="entry name" value="SPRY"/>
    <property type="match status" value="1"/>
</dbReference>
<feature type="region of interest" description="Disordered" evidence="1">
    <location>
        <begin position="1"/>
        <end position="37"/>
    </location>
</feature>
<evidence type="ECO:0000313" key="3">
    <source>
        <dbReference type="Proteomes" id="UP000189705"/>
    </source>
</evidence>
<gene>
    <name evidence="4" type="primary">LOC112548031</name>
</gene>
<dbReference type="InterPro" id="IPR003879">
    <property type="entry name" value="Butyrophylin_SPRY"/>
</dbReference>
<dbReference type="InParanoid" id="A0A3Q0FNR4"/>
<dbReference type="InterPro" id="IPR050143">
    <property type="entry name" value="TRIM/RBCC"/>
</dbReference>
<dbReference type="GeneID" id="112548031"/>
<proteinExistence type="predicted"/>
<dbReference type="RefSeq" id="XP_025047820.1">
    <property type="nucleotide sequence ID" value="XM_025192035.1"/>
</dbReference>
<organism evidence="3 4">
    <name type="scientific">Alligator sinensis</name>
    <name type="common">Chinese alligator</name>
    <dbReference type="NCBI Taxonomy" id="38654"/>
    <lineage>
        <taxon>Eukaryota</taxon>
        <taxon>Metazoa</taxon>
        <taxon>Chordata</taxon>
        <taxon>Craniata</taxon>
        <taxon>Vertebrata</taxon>
        <taxon>Euteleostomi</taxon>
        <taxon>Archelosauria</taxon>
        <taxon>Archosauria</taxon>
        <taxon>Crocodylia</taxon>
        <taxon>Alligatoridae</taxon>
        <taxon>Alligatorinae</taxon>
        <taxon>Alligator</taxon>
    </lineage>
</organism>
<protein>
    <submittedName>
        <fullName evidence="4">Butyrophilin subfamily 1 member A1-like</fullName>
    </submittedName>
</protein>
<dbReference type="Proteomes" id="UP000189705">
    <property type="component" value="Unplaced"/>
</dbReference>